<evidence type="ECO:0000259" key="2">
    <source>
        <dbReference type="Pfam" id="PF12222"/>
    </source>
</evidence>
<gene>
    <name evidence="3" type="ORF">LIER_27435</name>
</gene>
<reference evidence="3 4" key="1">
    <citation type="submission" date="2024-01" db="EMBL/GenBank/DDBJ databases">
        <title>The complete chloroplast genome sequence of Lithospermum erythrorhizon: insights into the phylogenetic relationship among Boraginaceae species and the maternal lineages of purple gromwells.</title>
        <authorList>
            <person name="Okada T."/>
            <person name="Watanabe K."/>
        </authorList>
    </citation>
    <scope>NUCLEOTIDE SEQUENCE [LARGE SCALE GENOMIC DNA]</scope>
</reference>
<evidence type="ECO:0000313" key="3">
    <source>
        <dbReference type="EMBL" id="GAA0173935.1"/>
    </source>
</evidence>
<comment type="caution">
    <text evidence="3">The sequence shown here is derived from an EMBL/GenBank/DDBJ whole genome shotgun (WGS) entry which is preliminary data.</text>
</comment>
<name>A0AAV3RCB3_LITER</name>
<evidence type="ECO:0000256" key="1">
    <source>
        <dbReference type="SAM" id="SignalP"/>
    </source>
</evidence>
<dbReference type="Proteomes" id="UP001454036">
    <property type="component" value="Unassembled WGS sequence"/>
</dbReference>
<protein>
    <recommendedName>
        <fullName evidence="2">Peptide N-acetyl-beta-D-glucosaminyl asparaginase amidase A N-terminal domain-containing protein</fullName>
    </recommendedName>
</protein>
<evidence type="ECO:0000313" key="4">
    <source>
        <dbReference type="Proteomes" id="UP001454036"/>
    </source>
</evidence>
<keyword evidence="4" id="KW-1185">Reference proteome</keyword>
<organism evidence="3 4">
    <name type="scientific">Lithospermum erythrorhizon</name>
    <name type="common">Purple gromwell</name>
    <name type="synonym">Lithospermum officinale var. erythrorhizon</name>
    <dbReference type="NCBI Taxonomy" id="34254"/>
    <lineage>
        <taxon>Eukaryota</taxon>
        <taxon>Viridiplantae</taxon>
        <taxon>Streptophyta</taxon>
        <taxon>Embryophyta</taxon>
        <taxon>Tracheophyta</taxon>
        <taxon>Spermatophyta</taxon>
        <taxon>Magnoliopsida</taxon>
        <taxon>eudicotyledons</taxon>
        <taxon>Gunneridae</taxon>
        <taxon>Pentapetalae</taxon>
        <taxon>asterids</taxon>
        <taxon>lamiids</taxon>
        <taxon>Boraginales</taxon>
        <taxon>Boraginaceae</taxon>
        <taxon>Boraginoideae</taxon>
        <taxon>Lithospermeae</taxon>
        <taxon>Lithospermum</taxon>
    </lineage>
</organism>
<feature type="chain" id="PRO_5043495214" description="Peptide N-acetyl-beta-D-glucosaminyl asparaginase amidase A N-terminal domain-containing protein" evidence="1">
    <location>
        <begin position="26"/>
        <end position="610"/>
    </location>
</feature>
<dbReference type="Pfam" id="PF12222">
    <property type="entry name" value="PNGaseA"/>
    <property type="match status" value="1"/>
</dbReference>
<dbReference type="EMBL" id="BAABME010008835">
    <property type="protein sequence ID" value="GAA0173935.1"/>
    <property type="molecule type" value="Genomic_DNA"/>
</dbReference>
<dbReference type="InterPro" id="IPR021102">
    <property type="entry name" value="PNGase_A"/>
</dbReference>
<sequence>MCPKMNVQFLSILLISTIFTIPIFATPTPNTYPSRFLKHKTTQNENNSSTSPPQYYFEVTQPLPTSPLTPSCTLPLFNHNFSNTYGQPPITIPYSPPKNCAWTHATLQFTSACKGNQYDRISAVWLGGVELLRTSTAEPTDDGIFWKVEKDVTKYYSLLVQENITLAVMLENIVDDVFTGVYQVNVSFIYFSVHQRRSSSRKVKKTGRKFLENGKGFSDDNGVVLENGLSDSSSSSSDLYVQPADLIIPVSGREEEGFWFRIESELDKKLKRISIPRNTYKTVLELYVSFHGNDEFWYKNPPNSYIISNNLITQRGNGAYREVFVTVDGKLVGSVVPFPVIFTGGINPLFWEPVVGIGAFNLPTYDIDLTPFLSFLLDGEMHSIGLGVADGISFWLVDANLHIWLDPFSEEVQAGYFENEVPSFEIERSAEFDGLNGEFEVEIERTMEFSGWVNSSFGNFTTYVKHELEFESNIEIKKDGNKETIEQEVTDKIEVKLTSSSGSTISEYKVEKEYALEIETTTTKGANGTYTMTTSLDNSYEEETNSSELKNRQKASGWMLVEGNEVLDGQSNMNQEYSYKGNSICYSREVSTANGTLLTDNNNLLCLSSY</sequence>
<feature type="signal peptide" evidence="1">
    <location>
        <begin position="1"/>
        <end position="25"/>
    </location>
</feature>
<accession>A0AAV3RCB3</accession>
<proteinExistence type="predicted"/>
<keyword evidence="1" id="KW-0732">Signal</keyword>
<dbReference type="PANTHER" id="PTHR31104">
    <property type="entry name" value="PEPTIDE-N4-(N-ACETYL-BETA-GLUCOSAMINYL)ASPARAGINE AMIDASE A PROTEIN"/>
    <property type="match status" value="1"/>
</dbReference>
<dbReference type="InterPro" id="IPR056948">
    <property type="entry name" value="PNGaseA_N"/>
</dbReference>
<feature type="domain" description="Peptide N-acetyl-beta-D-glucosaminyl asparaginase amidase A N-terminal" evidence="2">
    <location>
        <begin position="69"/>
        <end position="418"/>
    </location>
</feature>
<dbReference type="AlphaFoldDB" id="A0AAV3RCB3"/>